<evidence type="ECO:0000256" key="3">
    <source>
        <dbReference type="PROSITE-ProRule" id="PRU00023"/>
    </source>
</evidence>
<gene>
    <name evidence="4" type="ORF">CCMP2556_LOCUS9684</name>
</gene>
<dbReference type="Gene3D" id="1.25.40.20">
    <property type="entry name" value="Ankyrin repeat-containing domain"/>
    <property type="match status" value="2"/>
</dbReference>
<dbReference type="PANTHER" id="PTHR24166">
    <property type="entry name" value="ROLLING PEBBLES, ISOFORM B"/>
    <property type="match status" value="1"/>
</dbReference>
<dbReference type="Proteomes" id="UP001642484">
    <property type="component" value="Unassembled WGS sequence"/>
</dbReference>
<comment type="caution">
    <text evidence="4">The sequence shown here is derived from an EMBL/GenBank/DDBJ whole genome shotgun (WGS) entry which is preliminary data.</text>
</comment>
<keyword evidence="2 3" id="KW-0040">ANK repeat</keyword>
<dbReference type="InterPro" id="IPR036770">
    <property type="entry name" value="Ankyrin_rpt-contain_sf"/>
</dbReference>
<evidence type="ECO:0008006" key="6">
    <source>
        <dbReference type="Google" id="ProtNLM"/>
    </source>
</evidence>
<evidence type="ECO:0000256" key="1">
    <source>
        <dbReference type="ARBA" id="ARBA00022737"/>
    </source>
</evidence>
<proteinExistence type="predicted"/>
<protein>
    <recommendedName>
        <fullName evidence="6">Ankyrin repeat protein</fullName>
    </recommendedName>
</protein>
<evidence type="ECO:0000313" key="5">
    <source>
        <dbReference type="Proteomes" id="UP001642484"/>
    </source>
</evidence>
<organism evidence="4 5">
    <name type="scientific">Durusdinium trenchii</name>
    <dbReference type="NCBI Taxonomy" id="1381693"/>
    <lineage>
        <taxon>Eukaryota</taxon>
        <taxon>Sar</taxon>
        <taxon>Alveolata</taxon>
        <taxon>Dinophyceae</taxon>
        <taxon>Suessiales</taxon>
        <taxon>Symbiodiniaceae</taxon>
        <taxon>Durusdinium</taxon>
    </lineage>
</organism>
<evidence type="ECO:0000256" key="2">
    <source>
        <dbReference type="ARBA" id="ARBA00023043"/>
    </source>
</evidence>
<name>A0ABP0J5B2_9DINO</name>
<sequence length="95" mass="9757">MYLAAELDHLAVVRLLLEAEADKNAASQDGTTALMAAARHSHLEVVRLLLEAGADKNAARQDGATALMAAAFNGPLGSGAVVARGWGLQECSNGT</sequence>
<dbReference type="SUPFAM" id="SSF48403">
    <property type="entry name" value="Ankyrin repeat"/>
    <property type="match status" value="1"/>
</dbReference>
<dbReference type="PROSITE" id="PS50088">
    <property type="entry name" value="ANK_REPEAT"/>
    <property type="match status" value="2"/>
</dbReference>
<feature type="repeat" description="ANK" evidence="3">
    <location>
        <begin position="29"/>
        <end position="61"/>
    </location>
</feature>
<evidence type="ECO:0000313" key="4">
    <source>
        <dbReference type="EMBL" id="CAK9009488.1"/>
    </source>
</evidence>
<dbReference type="PANTHER" id="PTHR24166:SF48">
    <property type="entry name" value="PROTEIN VAPYRIN"/>
    <property type="match status" value="1"/>
</dbReference>
<keyword evidence="1" id="KW-0677">Repeat</keyword>
<dbReference type="SMART" id="SM00248">
    <property type="entry name" value="ANK"/>
    <property type="match status" value="2"/>
</dbReference>
<reference evidence="4 5" key="1">
    <citation type="submission" date="2024-02" db="EMBL/GenBank/DDBJ databases">
        <authorList>
            <person name="Chen Y."/>
            <person name="Shah S."/>
            <person name="Dougan E. K."/>
            <person name="Thang M."/>
            <person name="Chan C."/>
        </authorList>
    </citation>
    <scope>NUCLEOTIDE SEQUENCE [LARGE SCALE GENOMIC DNA]</scope>
</reference>
<dbReference type="Pfam" id="PF12796">
    <property type="entry name" value="Ank_2"/>
    <property type="match status" value="1"/>
</dbReference>
<dbReference type="InterPro" id="IPR050889">
    <property type="entry name" value="Dendritic_Spine_Reg/Scaffold"/>
</dbReference>
<dbReference type="InterPro" id="IPR002110">
    <property type="entry name" value="Ankyrin_rpt"/>
</dbReference>
<keyword evidence="5" id="KW-1185">Reference proteome</keyword>
<dbReference type="PROSITE" id="PS50297">
    <property type="entry name" value="ANK_REP_REGION"/>
    <property type="match status" value="1"/>
</dbReference>
<feature type="repeat" description="ANK" evidence="3">
    <location>
        <begin position="1"/>
        <end position="28"/>
    </location>
</feature>
<dbReference type="EMBL" id="CAXAMN010004447">
    <property type="protein sequence ID" value="CAK9009488.1"/>
    <property type="molecule type" value="Genomic_DNA"/>
</dbReference>
<accession>A0ABP0J5B2</accession>